<comment type="caution">
    <text evidence="10">The sequence shown here is derived from an EMBL/GenBank/DDBJ whole genome shotgun (WGS) entry which is preliminary data.</text>
</comment>
<organism evidence="10 11">
    <name type="scientific">Tagetes erecta</name>
    <name type="common">African marigold</name>
    <dbReference type="NCBI Taxonomy" id="13708"/>
    <lineage>
        <taxon>Eukaryota</taxon>
        <taxon>Viridiplantae</taxon>
        <taxon>Streptophyta</taxon>
        <taxon>Embryophyta</taxon>
        <taxon>Tracheophyta</taxon>
        <taxon>Spermatophyta</taxon>
        <taxon>Magnoliopsida</taxon>
        <taxon>eudicotyledons</taxon>
        <taxon>Gunneridae</taxon>
        <taxon>Pentapetalae</taxon>
        <taxon>asterids</taxon>
        <taxon>campanulids</taxon>
        <taxon>Asterales</taxon>
        <taxon>Asteraceae</taxon>
        <taxon>Asteroideae</taxon>
        <taxon>Heliantheae alliance</taxon>
        <taxon>Tageteae</taxon>
        <taxon>Tagetes</taxon>
    </lineage>
</organism>
<keyword evidence="3" id="KW-0813">Transport</keyword>
<keyword evidence="7" id="KW-0496">Mitochondrion</keyword>
<evidence type="ECO:0000256" key="3">
    <source>
        <dbReference type="ARBA" id="ARBA00022448"/>
    </source>
</evidence>
<dbReference type="GO" id="GO:0045259">
    <property type="term" value="C:proton-transporting ATP synthase complex"/>
    <property type="evidence" value="ECO:0007669"/>
    <property type="project" value="UniProtKB-KW"/>
</dbReference>
<dbReference type="EMBL" id="JAUHHV010000007">
    <property type="protein sequence ID" value="KAK1417379.1"/>
    <property type="molecule type" value="Genomic_DNA"/>
</dbReference>
<comment type="similarity">
    <text evidence="2">Belongs to the ATPase g subunit family.</text>
</comment>
<keyword evidence="5" id="KW-0375">Hydrogen ion transport</keyword>
<keyword evidence="8" id="KW-0472">Membrane</keyword>
<dbReference type="Pfam" id="PF04718">
    <property type="entry name" value="ATP-synt_G"/>
    <property type="match status" value="1"/>
</dbReference>
<comment type="subcellular location">
    <subcellularLocation>
        <location evidence="1">Mitochondrion membrane</location>
    </subcellularLocation>
</comment>
<keyword evidence="6" id="KW-0406">Ion transport</keyword>
<evidence type="ECO:0000256" key="7">
    <source>
        <dbReference type="ARBA" id="ARBA00023128"/>
    </source>
</evidence>
<reference evidence="10" key="1">
    <citation type="journal article" date="2023" name="bioRxiv">
        <title>Improved chromosome-level genome assembly for marigold (Tagetes erecta).</title>
        <authorList>
            <person name="Jiang F."/>
            <person name="Yuan L."/>
            <person name="Wang S."/>
            <person name="Wang H."/>
            <person name="Xu D."/>
            <person name="Wang A."/>
            <person name="Fan W."/>
        </authorList>
    </citation>
    <scope>NUCLEOTIDE SEQUENCE</scope>
    <source>
        <strain evidence="10">WSJ</strain>
        <tissue evidence="10">Leaf</tissue>
    </source>
</reference>
<evidence type="ECO:0000313" key="11">
    <source>
        <dbReference type="Proteomes" id="UP001229421"/>
    </source>
</evidence>
<evidence type="ECO:0008006" key="12">
    <source>
        <dbReference type="Google" id="ProtNLM"/>
    </source>
</evidence>
<dbReference type="Proteomes" id="UP001229421">
    <property type="component" value="Unassembled WGS sequence"/>
</dbReference>
<evidence type="ECO:0000313" key="10">
    <source>
        <dbReference type="EMBL" id="KAK1417379.1"/>
    </source>
</evidence>
<dbReference type="InterPro" id="IPR006808">
    <property type="entry name" value="ATP_synth_F0_gsu_mt"/>
</dbReference>
<evidence type="ECO:0000256" key="1">
    <source>
        <dbReference type="ARBA" id="ARBA00004325"/>
    </source>
</evidence>
<evidence type="ECO:0000256" key="5">
    <source>
        <dbReference type="ARBA" id="ARBA00022781"/>
    </source>
</evidence>
<dbReference type="GO" id="GO:0015986">
    <property type="term" value="P:proton motive force-driven ATP synthesis"/>
    <property type="evidence" value="ECO:0007669"/>
    <property type="project" value="InterPro"/>
</dbReference>
<accession>A0AAD8NQ69</accession>
<proteinExistence type="inferred from homology"/>
<protein>
    <recommendedName>
        <fullName evidence="12">Mitochondrial ATP synthase subunit G protein</fullName>
    </recommendedName>
</protein>
<keyword evidence="9" id="KW-0066">ATP synthesis</keyword>
<evidence type="ECO:0000256" key="4">
    <source>
        <dbReference type="ARBA" id="ARBA00022547"/>
    </source>
</evidence>
<keyword evidence="11" id="KW-1185">Reference proteome</keyword>
<gene>
    <name evidence="10" type="ORF">QVD17_26506</name>
</gene>
<evidence type="ECO:0000256" key="6">
    <source>
        <dbReference type="ARBA" id="ARBA00023065"/>
    </source>
</evidence>
<dbReference type="AlphaFoldDB" id="A0AAD8NQ69"/>
<dbReference type="GO" id="GO:0031966">
    <property type="term" value="C:mitochondrial membrane"/>
    <property type="evidence" value="ECO:0007669"/>
    <property type="project" value="UniProtKB-SubCell"/>
</dbReference>
<keyword evidence="4" id="KW-0138">CF(0)</keyword>
<sequence>MKRSFSPCTSPKLISRRHLQVDQQEKQKHQIGFDIITSDLRISDKMASKLKQLQSKAGQASEFLSKHGTAYYKQLMEQNKQYVQEPATVEKCNELSKQLFYTRLASLPSRSESFWKELDYVKNLWKNKKELHVEQAGIAALFGIECFAWFCAGEIVGRGFTITGYHV</sequence>
<name>A0AAD8NQ69_TARER</name>
<dbReference type="PANTHER" id="PTHR12386">
    <property type="entry name" value="ATP SYNTHASE SUBUNIT"/>
    <property type="match status" value="1"/>
</dbReference>
<evidence type="ECO:0000256" key="2">
    <source>
        <dbReference type="ARBA" id="ARBA00005699"/>
    </source>
</evidence>
<dbReference type="GO" id="GO:0015078">
    <property type="term" value="F:proton transmembrane transporter activity"/>
    <property type="evidence" value="ECO:0007669"/>
    <property type="project" value="InterPro"/>
</dbReference>
<evidence type="ECO:0000256" key="9">
    <source>
        <dbReference type="ARBA" id="ARBA00023310"/>
    </source>
</evidence>
<evidence type="ECO:0000256" key="8">
    <source>
        <dbReference type="ARBA" id="ARBA00023136"/>
    </source>
</evidence>